<protein>
    <submittedName>
        <fullName evidence="6">Kazal-type proteinase inhibitor</fullName>
    </submittedName>
</protein>
<organism evidence="6">
    <name type="scientific">Penaeus chinensis</name>
    <name type="common">Fleshy prawn</name>
    <name type="synonym">Fenneropenaeus chinensis</name>
    <dbReference type="NCBI Taxonomy" id="139456"/>
    <lineage>
        <taxon>Eukaryota</taxon>
        <taxon>Metazoa</taxon>
        <taxon>Ecdysozoa</taxon>
        <taxon>Arthropoda</taxon>
        <taxon>Crustacea</taxon>
        <taxon>Multicrustacea</taxon>
        <taxon>Malacostraca</taxon>
        <taxon>Eumalacostraca</taxon>
        <taxon>Eucarida</taxon>
        <taxon>Decapoda</taxon>
        <taxon>Dendrobranchiata</taxon>
        <taxon>Penaeoidea</taxon>
        <taxon>Penaeidae</taxon>
        <taxon>Penaeus</taxon>
    </lineage>
</organism>
<evidence type="ECO:0000256" key="3">
    <source>
        <dbReference type="ARBA" id="ARBA00023157"/>
    </source>
</evidence>
<sequence>MFYKTTLLILFAVAVSGYGRGKFRPCARFCPLREELPVCGSNGKTYPSRCHLDNENCRDKSITFVHHGSCEPPLPCPGVCPAVYDPVCGTDGRTYSNVCDLVEAARCEGRDVSVDHNGACGRKTSFFKLGY</sequence>
<accession>B9TTW4</accession>
<feature type="domain" description="Kazal-like" evidence="5">
    <location>
        <begin position="20"/>
        <end position="70"/>
    </location>
</feature>
<dbReference type="Gene3D" id="3.30.60.30">
    <property type="match status" value="2"/>
</dbReference>
<keyword evidence="2" id="KW-0722">Serine protease inhibitor</keyword>
<reference evidence="6" key="1">
    <citation type="journal article" date="2009" name="Fish Shellfish Immunol.">
        <title>Molecular cloning of Kazal-type proteinase inhibitor of the shrimp Fenneropenaeus chinensis.</title>
        <authorList>
            <person name="Kong H.J."/>
            <person name="Cho H.K."/>
            <person name="Park E.M."/>
            <person name="Hong G.E."/>
            <person name="Kim Y.O."/>
            <person name="Nam B.H."/>
            <person name="Kim W.J."/>
            <person name="Lee S.J."/>
            <person name="Han H.S."/>
            <person name="Jang I.K."/>
            <person name="Lee C.H."/>
            <person name="Cheong J."/>
            <person name="Choi T.J."/>
        </authorList>
    </citation>
    <scope>NUCLEOTIDE SEQUENCE</scope>
</reference>
<dbReference type="Pfam" id="PF07648">
    <property type="entry name" value="Kazal_2"/>
    <property type="match status" value="1"/>
</dbReference>
<dbReference type="OrthoDB" id="126772at2759"/>
<dbReference type="AlphaFoldDB" id="B9TTW4"/>
<feature type="chain" id="PRO_5007645775" evidence="4">
    <location>
        <begin position="22"/>
        <end position="131"/>
    </location>
</feature>
<dbReference type="EMBL" id="EU375465">
    <property type="protein sequence ID" value="ACB47428.1"/>
    <property type="molecule type" value="Genomic_DNA"/>
</dbReference>
<dbReference type="InterPro" id="IPR036058">
    <property type="entry name" value="Kazal_dom_sf"/>
</dbReference>
<dbReference type="CDD" id="cd00104">
    <property type="entry name" value="KAZAL_FS"/>
    <property type="match status" value="2"/>
</dbReference>
<keyword evidence="4" id="KW-0732">Signal</keyword>
<dbReference type="Pfam" id="PF00050">
    <property type="entry name" value="Kazal_1"/>
    <property type="match status" value="1"/>
</dbReference>
<dbReference type="InterPro" id="IPR002350">
    <property type="entry name" value="Kazal_dom"/>
</dbReference>
<evidence type="ECO:0000256" key="2">
    <source>
        <dbReference type="ARBA" id="ARBA00022900"/>
    </source>
</evidence>
<evidence type="ECO:0000259" key="5">
    <source>
        <dbReference type="PROSITE" id="PS51465"/>
    </source>
</evidence>
<proteinExistence type="evidence at transcript level"/>
<dbReference type="GO" id="GO:0005576">
    <property type="term" value="C:extracellular region"/>
    <property type="evidence" value="ECO:0007669"/>
    <property type="project" value="TreeGrafter"/>
</dbReference>
<evidence type="ECO:0000256" key="1">
    <source>
        <dbReference type="ARBA" id="ARBA00022690"/>
    </source>
</evidence>
<keyword evidence="3" id="KW-1015">Disulfide bond</keyword>
<name>B9TTW4_PENCE</name>
<dbReference type="PANTHER" id="PTHR10913:SF45">
    <property type="entry name" value="FOLLISTATIN, ISOFORM A-RELATED"/>
    <property type="match status" value="1"/>
</dbReference>
<dbReference type="GO" id="GO:0030154">
    <property type="term" value="P:cell differentiation"/>
    <property type="evidence" value="ECO:0007669"/>
    <property type="project" value="TreeGrafter"/>
</dbReference>
<dbReference type="PROSITE" id="PS51465">
    <property type="entry name" value="KAZAL_2"/>
    <property type="match status" value="2"/>
</dbReference>
<dbReference type="SMART" id="SM00280">
    <property type="entry name" value="KAZAL"/>
    <property type="match status" value="2"/>
</dbReference>
<evidence type="ECO:0000313" key="6">
    <source>
        <dbReference type="EMBL" id="ACB47427.1"/>
    </source>
</evidence>
<dbReference type="SUPFAM" id="SSF100895">
    <property type="entry name" value="Kazal-type serine protease inhibitors"/>
    <property type="match status" value="2"/>
</dbReference>
<evidence type="ECO:0000256" key="4">
    <source>
        <dbReference type="SAM" id="SignalP"/>
    </source>
</evidence>
<dbReference type="PANTHER" id="PTHR10913">
    <property type="entry name" value="FOLLISTATIN-RELATED"/>
    <property type="match status" value="1"/>
</dbReference>
<feature type="domain" description="Kazal-like" evidence="5">
    <location>
        <begin position="71"/>
        <end position="122"/>
    </location>
</feature>
<dbReference type="InterPro" id="IPR050653">
    <property type="entry name" value="Prot_Inhib_GrowthFact_Antg"/>
</dbReference>
<keyword evidence="1" id="KW-0646">Protease inhibitor</keyword>
<dbReference type="EMBL" id="EU375464">
    <property type="protein sequence ID" value="ACB47427.1"/>
    <property type="molecule type" value="mRNA"/>
</dbReference>
<feature type="signal peptide" evidence="4">
    <location>
        <begin position="1"/>
        <end position="21"/>
    </location>
</feature>